<dbReference type="EMBL" id="CAJZBQ010000013">
    <property type="protein sequence ID" value="CAG9314867.1"/>
    <property type="molecule type" value="Genomic_DNA"/>
</dbReference>
<evidence type="ECO:0000256" key="1">
    <source>
        <dbReference type="SAM" id="Phobius"/>
    </source>
</evidence>
<sequence length="203" mass="23474">MPQERLCKHKGPCWENTLRGFVMAFLQSLAAKSALHILLNFILRKGYRNPIKSLLSFISIDTLRFVGFASLMNSMFKASLCLLRNFRQKEDGLNYVISGGISGLAILVEDPGRRETWALYFFARFLDIILRRQGKQYGLDVNKIEVFLFMAMIVFMIYCYGSEKDNMLKSYYSFLNILFQPSKAEKACMDLWSQQAAEKMPIK</sequence>
<feature type="transmembrane region" description="Helical" evidence="1">
    <location>
        <begin position="54"/>
        <end position="72"/>
    </location>
</feature>
<proteinExistence type="predicted"/>
<evidence type="ECO:0000313" key="2">
    <source>
        <dbReference type="EMBL" id="CAG9314867.1"/>
    </source>
</evidence>
<organism evidence="2 3">
    <name type="scientific">Blepharisma stoltei</name>
    <dbReference type="NCBI Taxonomy" id="1481888"/>
    <lineage>
        <taxon>Eukaryota</taxon>
        <taxon>Sar</taxon>
        <taxon>Alveolata</taxon>
        <taxon>Ciliophora</taxon>
        <taxon>Postciliodesmatophora</taxon>
        <taxon>Heterotrichea</taxon>
        <taxon>Heterotrichida</taxon>
        <taxon>Blepharismidae</taxon>
        <taxon>Blepharisma</taxon>
    </lineage>
</organism>
<feature type="transmembrane region" description="Helical" evidence="1">
    <location>
        <begin position="144"/>
        <end position="161"/>
    </location>
</feature>
<evidence type="ECO:0000313" key="3">
    <source>
        <dbReference type="Proteomes" id="UP001162131"/>
    </source>
</evidence>
<gene>
    <name evidence="2" type="ORF">BSTOLATCC_MIC12653</name>
</gene>
<dbReference type="InterPro" id="IPR026749">
    <property type="entry name" value="Tmem135"/>
</dbReference>
<name>A0AAU9IK62_9CILI</name>
<protein>
    <recommendedName>
        <fullName evidence="4">Peroxisomal membrane protein 4</fullName>
    </recommendedName>
</protein>
<keyword evidence="1" id="KW-0472">Membrane</keyword>
<accession>A0AAU9IK62</accession>
<feature type="transmembrane region" description="Helical" evidence="1">
    <location>
        <begin position="21"/>
        <end position="42"/>
    </location>
</feature>
<dbReference type="PANTHER" id="PTHR12459">
    <property type="entry name" value="TRANSMEMBRANE PROTEIN 135-RELATED"/>
    <property type="match status" value="1"/>
</dbReference>
<reference evidence="2" key="1">
    <citation type="submission" date="2021-09" db="EMBL/GenBank/DDBJ databases">
        <authorList>
            <consortium name="AG Swart"/>
            <person name="Singh M."/>
            <person name="Singh A."/>
            <person name="Seah K."/>
            <person name="Emmerich C."/>
        </authorList>
    </citation>
    <scope>NUCLEOTIDE SEQUENCE</scope>
    <source>
        <strain evidence="2">ATCC30299</strain>
    </source>
</reference>
<keyword evidence="3" id="KW-1185">Reference proteome</keyword>
<keyword evidence="1" id="KW-1133">Transmembrane helix</keyword>
<evidence type="ECO:0008006" key="4">
    <source>
        <dbReference type="Google" id="ProtNLM"/>
    </source>
</evidence>
<dbReference type="Proteomes" id="UP001162131">
    <property type="component" value="Unassembled WGS sequence"/>
</dbReference>
<comment type="caution">
    <text evidence="2">The sequence shown here is derived from an EMBL/GenBank/DDBJ whole genome shotgun (WGS) entry which is preliminary data.</text>
</comment>
<dbReference type="AlphaFoldDB" id="A0AAU9IK62"/>
<keyword evidence="1" id="KW-0812">Transmembrane</keyword>